<evidence type="ECO:0000256" key="1">
    <source>
        <dbReference type="ARBA" id="ARBA00022729"/>
    </source>
</evidence>
<dbReference type="InterPro" id="IPR029046">
    <property type="entry name" value="LolA/LolB/LppX"/>
</dbReference>
<keyword evidence="3" id="KW-1185">Reference proteome</keyword>
<dbReference type="Proteomes" id="UP000186400">
    <property type="component" value="Unassembled WGS sequence"/>
</dbReference>
<name>A0A1N6RE35_9SPIO</name>
<dbReference type="InterPro" id="IPR004564">
    <property type="entry name" value="OM_lipoprot_carrier_LolA-like"/>
</dbReference>
<keyword evidence="2" id="KW-0449">Lipoprotein</keyword>
<reference evidence="3" key="1">
    <citation type="submission" date="2017-01" db="EMBL/GenBank/DDBJ databases">
        <authorList>
            <person name="Varghese N."/>
            <person name="Submissions S."/>
        </authorList>
    </citation>
    <scope>NUCLEOTIDE SEQUENCE [LARGE SCALE GENOMIC DNA]</scope>
    <source>
        <strain evidence="3">ASpG1</strain>
    </source>
</reference>
<dbReference type="PANTHER" id="PTHR35869:SF1">
    <property type="entry name" value="OUTER-MEMBRANE LIPOPROTEIN CARRIER PROTEIN"/>
    <property type="match status" value="1"/>
</dbReference>
<accession>A0A1N6RE35</accession>
<evidence type="ECO:0000313" key="2">
    <source>
        <dbReference type="EMBL" id="SIQ27081.1"/>
    </source>
</evidence>
<dbReference type="Gene3D" id="2.50.20.10">
    <property type="entry name" value="Lipoprotein localisation LolA/LolB/LppX"/>
    <property type="match status" value="1"/>
</dbReference>
<dbReference type="CDD" id="cd16325">
    <property type="entry name" value="LolA"/>
    <property type="match status" value="1"/>
</dbReference>
<proteinExistence type="predicted"/>
<dbReference type="PANTHER" id="PTHR35869">
    <property type="entry name" value="OUTER-MEMBRANE LIPOPROTEIN CARRIER PROTEIN"/>
    <property type="match status" value="1"/>
</dbReference>
<evidence type="ECO:0000313" key="3">
    <source>
        <dbReference type="Proteomes" id="UP000186400"/>
    </source>
</evidence>
<keyword evidence="1" id="KW-0732">Signal</keyword>
<sequence length="234" mass="25629">MQGMVFDLQKIAKTGLAVLLLVVGGVAAAQDLLPATAFFDQVAQEYGSIEEYSANISIKNGGSVSRGVLLFKNPERIRIDFSQPEDQVIVSDGERLQIYLPRYNVVLSQRLQSGGDAALTAAASGRGLQLLRRGYGIAYLDSPNAVPLEEGSDELVTKLRLNWRSTSEGFRQLILSIGANNLIRRIEGVTADYQEIQLDFTNIDRNPGIPASRFDYRGPSSANTFHDFLFEGEG</sequence>
<dbReference type="EMBL" id="FTMS01000006">
    <property type="protein sequence ID" value="SIQ27081.1"/>
    <property type="molecule type" value="Genomic_DNA"/>
</dbReference>
<dbReference type="AlphaFoldDB" id="A0A1N6RE35"/>
<dbReference type="STRING" id="159291.SAMN05920897_10673"/>
<dbReference type="SUPFAM" id="SSF89392">
    <property type="entry name" value="Prokaryotic lipoproteins and lipoprotein localization factors"/>
    <property type="match status" value="1"/>
</dbReference>
<organism evidence="2 3">
    <name type="scientific">Alkalispirochaeta americana</name>
    <dbReference type="NCBI Taxonomy" id="159291"/>
    <lineage>
        <taxon>Bacteria</taxon>
        <taxon>Pseudomonadati</taxon>
        <taxon>Spirochaetota</taxon>
        <taxon>Spirochaetia</taxon>
        <taxon>Spirochaetales</taxon>
        <taxon>Spirochaetaceae</taxon>
        <taxon>Alkalispirochaeta</taxon>
    </lineage>
</organism>
<protein>
    <submittedName>
        <fullName evidence="2">Outer membrane lipoprotein-sorting protein</fullName>
    </submittedName>
</protein>
<dbReference type="Pfam" id="PF03548">
    <property type="entry name" value="LolA"/>
    <property type="match status" value="1"/>
</dbReference>
<gene>
    <name evidence="2" type="ORF">SAMN05920897_10673</name>
</gene>